<accession>A0A420I9F3</accession>
<dbReference type="AlphaFoldDB" id="A0A420I9F3"/>
<dbReference type="Proteomes" id="UP000285405">
    <property type="component" value="Unassembled WGS sequence"/>
</dbReference>
<comment type="caution">
    <text evidence="1">The sequence shown here is derived from an EMBL/GenBank/DDBJ whole genome shotgun (WGS) entry which is preliminary data.</text>
</comment>
<sequence>CPRSVGSSFPSLAPYVKNDAIIKGTGNIFRICPRRVTMKDCQRVYRQEERAFNECQNLVRNEIPSILFANRKFRQRSNVKLLAEVRERNKSPDNIRCFKSLQNANEPLLSKLPRYCSDKKVRDLLYERKLKLTGDHGCEDLGVKAELSLNADTPLIVDLDSLHTVFVDEMSYHFFTTDGLQILHLRSTVKRGINEETEWIADREGMQGSMKISEVLDNSETQKASRAGNSPLQTIHMRYKVCPFMKNLSQLRNL</sequence>
<name>A0A420I9F3_9PEZI</name>
<dbReference type="EMBL" id="MCBR01010664">
    <property type="protein sequence ID" value="RKF71133.1"/>
    <property type="molecule type" value="Genomic_DNA"/>
</dbReference>
<protein>
    <submittedName>
        <fullName evidence="1">Uncharacterized protein</fullName>
    </submittedName>
</protein>
<gene>
    <name evidence="1" type="ORF">GcC1_106016</name>
</gene>
<evidence type="ECO:0000313" key="1">
    <source>
        <dbReference type="EMBL" id="RKF71133.1"/>
    </source>
</evidence>
<feature type="non-terminal residue" evidence="1">
    <location>
        <position position="1"/>
    </location>
</feature>
<reference evidence="1 2" key="1">
    <citation type="journal article" date="2018" name="BMC Genomics">
        <title>Comparative genome analyses reveal sequence features reflecting distinct modes of host-adaptation between dicot and monocot powdery mildew.</title>
        <authorList>
            <person name="Wu Y."/>
            <person name="Ma X."/>
            <person name="Pan Z."/>
            <person name="Kale S.D."/>
            <person name="Song Y."/>
            <person name="King H."/>
            <person name="Zhang Q."/>
            <person name="Presley C."/>
            <person name="Deng X."/>
            <person name="Wei C.I."/>
            <person name="Xiao S."/>
        </authorList>
    </citation>
    <scope>NUCLEOTIDE SEQUENCE [LARGE SCALE GENOMIC DNA]</scope>
    <source>
        <strain evidence="1">UCSC1</strain>
    </source>
</reference>
<evidence type="ECO:0000313" key="2">
    <source>
        <dbReference type="Proteomes" id="UP000285405"/>
    </source>
</evidence>
<organism evidence="1 2">
    <name type="scientific">Golovinomyces cichoracearum</name>
    <dbReference type="NCBI Taxonomy" id="62708"/>
    <lineage>
        <taxon>Eukaryota</taxon>
        <taxon>Fungi</taxon>
        <taxon>Dikarya</taxon>
        <taxon>Ascomycota</taxon>
        <taxon>Pezizomycotina</taxon>
        <taxon>Leotiomycetes</taxon>
        <taxon>Erysiphales</taxon>
        <taxon>Erysiphaceae</taxon>
        <taxon>Golovinomyces</taxon>
    </lineage>
</organism>
<proteinExistence type="predicted"/>